<dbReference type="EMBL" id="BARS01006639">
    <property type="protein sequence ID" value="GAF71577.1"/>
    <property type="molecule type" value="Genomic_DNA"/>
</dbReference>
<comment type="caution">
    <text evidence="6">The sequence shown here is derived from an EMBL/GenBank/DDBJ whole genome shotgun (WGS) entry which is preliminary data.</text>
</comment>
<dbReference type="PANTHER" id="PTHR42798:SF2">
    <property type="entry name" value="ABC TRANSPORTER ATP-BINDING PROTEIN MG467-RELATED"/>
    <property type="match status" value="1"/>
</dbReference>
<feature type="domain" description="ABC transporter" evidence="5">
    <location>
        <begin position="27"/>
        <end position="267"/>
    </location>
</feature>
<organism evidence="6">
    <name type="scientific">marine sediment metagenome</name>
    <dbReference type="NCBI Taxonomy" id="412755"/>
    <lineage>
        <taxon>unclassified sequences</taxon>
        <taxon>metagenomes</taxon>
        <taxon>ecological metagenomes</taxon>
    </lineage>
</organism>
<dbReference type="CDD" id="cd03255">
    <property type="entry name" value="ABC_MJ0796_LolCDE_FtsE"/>
    <property type="match status" value="1"/>
</dbReference>
<evidence type="ECO:0000256" key="2">
    <source>
        <dbReference type="ARBA" id="ARBA00022448"/>
    </source>
</evidence>
<reference evidence="6" key="1">
    <citation type="journal article" date="2014" name="Front. Microbiol.">
        <title>High frequency of phylogenetically diverse reductive dehalogenase-homologous genes in deep subseafloor sedimentary metagenomes.</title>
        <authorList>
            <person name="Kawai M."/>
            <person name="Futagami T."/>
            <person name="Toyoda A."/>
            <person name="Takaki Y."/>
            <person name="Nishi S."/>
            <person name="Hori S."/>
            <person name="Arai W."/>
            <person name="Tsubouchi T."/>
            <person name="Morono Y."/>
            <person name="Uchiyama I."/>
            <person name="Ito T."/>
            <person name="Fujiyama A."/>
            <person name="Inagaki F."/>
            <person name="Takami H."/>
        </authorList>
    </citation>
    <scope>NUCLEOTIDE SEQUENCE</scope>
    <source>
        <strain evidence="6">Expedition CK06-06</strain>
    </source>
</reference>
<evidence type="ECO:0000256" key="1">
    <source>
        <dbReference type="ARBA" id="ARBA00005417"/>
    </source>
</evidence>
<dbReference type="Gene3D" id="3.40.50.300">
    <property type="entry name" value="P-loop containing nucleotide triphosphate hydrolases"/>
    <property type="match status" value="1"/>
</dbReference>
<dbReference type="PROSITE" id="PS50893">
    <property type="entry name" value="ABC_TRANSPORTER_2"/>
    <property type="match status" value="1"/>
</dbReference>
<dbReference type="Pfam" id="PF00005">
    <property type="entry name" value="ABC_tran"/>
    <property type="match status" value="1"/>
</dbReference>
<proteinExistence type="inferred from homology"/>
<sequence length="267" mass="30073">MANRSNCIYDFEMNWDFTLIDKNDYAIEIKNLSKTYISGEVVVKALQDLNLVVEQKERLVILGPSGAGKTTLLNLLGGITGPDKNGGVLKIFGSNIKKYSMKQLCEYRKNRIGFIFQFYNLFPALNAIENVVISIELLNKNLKLPLYEIATKYLEMVGLGDRLHHYPYQLSGGEQQRVAIARALAKIPFIGKEFILLCDEPTGNLDTDTGDKIIDLIMELNEKEDITCVLVSHNPSIAKKFASQIIQIKNGRIEHNSKLIEKNEGFS</sequence>
<keyword evidence="3" id="KW-0547">Nucleotide-binding</keyword>
<evidence type="ECO:0000256" key="3">
    <source>
        <dbReference type="ARBA" id="ARBA00022741"/>
    </source>
</evidence>
<gene>
    <name evidence="6" type="ORF">S01H1_12912</name>
</gene>
<dbReference type="GO" id="GO:0016887">
    <property type="term" value="F:ATP hydrolysis activity"/>
    <property type="evidence" value="ECO:0007669"/>
    <property type="project" value="InterPro"/>
</dbReference>
<name>X0S6M7_9ZZZZ</name>
<comment type="similarity">
    <text evidence="1">Belongs to the ABC transporter superfamily.</text>
</comment>
<keyword evidence="2" id="KW-0813">Transport</keyword>
<protein>
    <recommendedName>
        <fullName evidence="5">ABC transporter domain-containing protein</fullName>
    </recommendedName>
</protein>
<dbReference type="InterPro" id="IPR003439">
    <property type="entry name" value="ABC_transporter-like_ATP-bd"/>
</dbReference>
<dbReference type="SMART" id="SM00382">
    <property type="entry name" value="AAA"/>
    <property type="match status" value="1"/>
</dbReference>
<evidence type="ECO:0000313" key="6">
    <source>
        <dbReference type="EMBL" id="GAF71577.1"/>
    </source>
</evidence>
<dbReference type="AlphaFoldDB" id="X0S6M7"/>
<accession>X0S6M7</accession>
<keyword evidence="4" id="KW-0067">ATP-binding</keyword>
<evidence type="ECO:0000256" key="4">
    <source>
        <dbReference type="ARBA" id="ARBA00022840"/>
    </source>
</evidence>
<dbReference type="GO" id="GO:0005524">
    <property type="term" value="F:ATP binding"/>
    <property type="evidence" value="ECO:0007669"/>
    <property type="project" value="UniProtKB-KW"/>
</dbReference>
<dbReference type="InterPro" id="IPR017871">
    <property type="entry name" value="ABC_transporter-like_CS"/>
</dbReference>
<dbReference type="InterPro" id="IPR017911">
    <property type="entry name" value="MacB-like_ATP-bd"/>
</dbReference>
<dbReference type="InterPro" id="IPR027417">
    <property type="entry name" value="P-loop_NTPase"/>
</dbReference>
<dbReference type="PANTHER" id="PTHR42798">
    <property type="entry name" value="LIPOPROTEIN-RELEASING SYSTEM ATP-BINDING PROTEIN LOLD"/>
    <property type="match status" value="1"/>
</dbReference>
<dbReference type="PROSITE" id="PS00211">
    <property type="entry name" value="ABC_TRANSPORTER_1"/>
    <property type="match status" value="1"/>
</dbReference>
<dbReference type="InterPro" id="IPR003593">
    <property type="entry name" value="AAA+_ATPase"/>
</dbReference>
<dbReference type="SUPFAM" id="SSF52540">
    <property type="entry name" value="P-loop containing nucleoside triphosphate hydrolases"/>
    <property type="match status" value="1"/>
</dbReference>
<evidence type="ECO:0000259" key="5">
    <source>
        <dbReference type="PROSITE" id="PS50893"/>
    </source>
</evidence>